<dbReference type="AlphaFoldDB" id="A0AAV4TZV4"/>
<evidence type="ECO:0000256" key="1">
    <source>
        <dbReference type="SAM" id="MobiDB-lite"/>
    </source>
</evidence>
<dbReference type="EMBL" id="BPLR01012050">
    <property type="protein sequence ID" value="GIY50943.1"/>
    <property type="molecule type" value="Genomic_DNA"/>
</dbReference>
<dbReference type="Proteomes" id="UP001054945">
    <property type="component" value="Unassembled WGS sequence"/>
</dbReference>
<feature type="compositionally biased region" description="Polar residues" evidence="1">
    <location>
        <begin position="82"/>
        <end position="97"/>
    </location>
</feature>
<accession>A0AAV4TZV4</accession>
<sequence>MAAVVTTGISGIFQNIGEIINSLLDENLQFKSEHLPVDKNVLFLSTGTENCFHVSSDGTNVLLSNLKPNSKVVIVHLDEHSVTTTPSSKNTRKSNSSQKKRILLNRQISTSESNLDKIAKKKEYPSFAPFGVSSRHGTKGTKTPYSKNIRKSNSSQKRKALLNRQISTSDSNLDKLAKGKGYPFAHLNEPSKQGTNQKTLPSVLFQNQSTSEEIETLDRSSSVSQVKQSLPCTYISLPDPLLYQGTKELSMIQNLRDAASLIAELVNELDAVDEFFEKRGHKDTDASICEHCGTVQKSHRISESDSGCESSATTHERYKELKRKLKLSRDQESENHQEALIEMNDSEQLNLESQIPKEFTVLTPKTASTLPDYGKFEDILALVRKLQKKMNDYQKGLIKDARNARPGFSITESTNDPGQLVTNLQNCPDQSAHIMPPVTETDLTTSNTETEKSKLFEKYLIFRASPIDHINSAMCPQTQNVSLSADKHDANHDPFKDAVRFVKDQYVSDLLDLMEEVDLSNISDMFSKYDFRTRIENLALRMAQDILEANANAFSESADVHGSI</sequence>
<evidence type="ECO:0000313" key="3">
    <source>
        <dbReference type="Proteomes" id="UP001054945"/>
    </source>
</evidence>
<feature type="region of interest" description="Disordered" evidence="1">
    <location>
        <begin position="129"/>
        <end position="158"/>
    </location>
</feature>
<feature type="region of interest" description="Disordered" evidence="1">
    <location>
        <begin position="81"/>
        <end position="106"/>
    </location>
</feature>
<comment type="caution">
    <text evidence="2">The sequence shown here is derived from an EMBL/GenBank/DDBJ whole genome shotgun (WGS) entry which is preliminary data.</text>
</comment>
<proteinExistence type="predicted"/>
<keyword evidence="3" id="KW-1185">Reference proteome</keyword>
<name>A0AAV4TZV4_CAEEX</name>
<feature type="compositionally biased region" description="Polar residues" evidence="1">
    <location>
        <begin position="140"/>
        <end position="155"/>
    </location>
</feature>
<gene>
    <name evidence="2" type="ORF">CEXT_625371</name>
</gene>
<evidence type="ECO:0000313" key="2">
    <source>
        <dbReference type="EMBL" id="GIY50943.1"/>
    </source>
</evidence>
<reference evidence="2 3" key="1">
    <citation type="submission" date="2021-06" db="EMBL/GenBank/DDBJ databases">
        <title>Caerostris extrusa draft genome.</title>
        <authorList>
            <person name="Kono N."/>
            <person name="Arakawa K."/>
        </authorList>
    </citation>
    <scope>NUCLEOTIDE SEQUENCE [LARGE SCALE GENOMIC DNA]</scope>
</reference>
<protein>
    <submittedName>
        <fullName evidence="2">Uncharacterized protein</fullName>
    </submittedName>
</protein>
<organism evidence="2 3">
    <name type="scientific">Caerostris extrusa</name>
    <name type="common">Bark spider</name>
    <name type="synonym">Caerostris bankana</name>
    <dbReference type="NCBI Taxonomy" id="172846"/>
    <lineage>
        <taxon>Eukaryota</taxon>
        <taxon>Metazoa</taxon>
        <taxon>Ecdysozoa</taxon>
        <taxon>Arthropoda</taxon>
        <taxon>Chelicerata</taxon>
        <taxon>Arachnida</taxon>
        <taxon>Araneae</taxon>
        <taxon>Araneomorphae</taxon>
        <taxon>Entelegynae</taxon>
        <taxon>Araneoidea</taxon>
        <taxon>Araneidae</taxon>
        <taxon>Caerostris</taxon>
    </lineage>
</organism>